<dbReference type="EMBL" id="JBHRSB010000001">
    <property type="protein sequence ID" value="MFC2999460.1"/>
    <property type="molecule type" value="Genomic_DNA"/>
</dbReference>
<proteinExistence type="inferred from homology"/>
<name>A0ABV7BTP9_9PROT</name>
<comment type="similarity">
    <text evidence="1">Belongs to the phD/YefM antitoxin family.</text>
</comment>
<dbReference type="InterPro" id="IPR006442">
    <property type="entry name" value="Antitoxin_Phd/YefM"/>
</dbReference>
<comment type="caution">
    <text evidence="2">The sequence shown here is derived from an EMBL/GenBank/DDBJ whole genome shotgun (WGS) entry which is preliminary data.</text>
</comment>
<reference evidence="3" key="1">
    <citation type="journal article" date="2019" name="Int. J. Syst. Evol. Microbiol.">
        <title>The Global Catalogue of Microorganisms (GCM) 10K type strain sequencing project: providing services to taxonomists for standard genome sequencing and annotation.</title>
        <authorList>
            <consortium name="The Broad Institute Genomics Platform"/>
            <consortium name="The Broad Institute Genome Sequencing Center for Infectious Disease"/>
            <person name="Wu L."/>
            <person name="Ma J."/>
        </authorList>
    </citation>
    <scope>NUCLEOTIDE SEQUENCE [LARGE SCALE GENOMIC DNA]</scope>
    <source>
        <strain evidence="3">CGMCC 1.16855</strain>
    </source>
</reference>
<dbReference type="Pfam" id="PF02604">
    <property type="entry name" value="PhdYeFM_antitox"/>
    <property type="match status" value="1"/>
</dbReference>
<evidence type="ECO:0000313" key="3">
    <source>
        <dbReference type="Proteomes" id="UP001595420"/>
    </source>
</evidence>
<comment type="function">
    <text evidence="1">Antitoxin component of a type II toxin-antitoxin (TA) system.</text>
</comment>
<dbReference type="NCBIfam" id="TIGR01552">
    <property type="entry name" value="phd_fam"/>
    <property type="match status" value="1"/>
</dbReference>
<accession>A0ABV7BTP9</accession>
<dbReference type="RefSeq" id="WP_216835348.1">
    <property type="nucleotide sequence ID" value="NZ_JAFNJS010000001.1"/>
</dbReference>
<evidence type="ECO:0000256" key="1">
    <source>
        <dbReference type="RuleBase" id="RU362080"/>
    </source>
</evidence>
<dbReference type="Proteomes" id="UP001595420">
    <property type="component" value="Unassembled WGS sequence"/>
</dbReference>
<gene>
    <name evidence="2" type="ORF">ACFOD3_06120</name>
</gene>
<evidence type="ECO:0000313" key="2">
    <source>
        <dbReference type="EMBL" id="MFC2999460.1"/>
    </source>
</evidence>
<keyword evidence="3" id="KW-1185">Reference proteome</keyword>
<protein>
    <recommendedName>
        <fullName evidence="1">Antitoxin</fullName>
    </recommendedName>
</protein>
<sequence length="68" mass="7650">MRMFSSAQAKNHFGELIDAARLAPVAVTKYDRPFVVVMAIEEFERLKLQAVDEKNLPSPTDENLKGSQ</sequence>
<organism evidence="2 3">
    <name type="scientific">Falsiroseomonas tokyonensis</name>
    <dbReference type="NCBI Taxonomy" id="430521"/>
    <lineage>
        <taxon>Bacteria</taxon>
        <taxon>Pseudomonadati</taxon>
        <taxon>Pseudomonadota</taxon>
        <taxon>Alphaproteobacteria</taxon>
        <taxon>Acetobacterales</taxon>
        <taxon>Roseomonadaceae</taxon>
        <taxon>Falsiroseomonas</taxon>
    </lineage>
</organism>